<organism evidence="3 4">
    <name type="scientific">Daphnia galeata</name>
    <dbReference type="NCBI Taxonomy" id="27404"/>
    <lineage>
        <taxon>Eukaryota</taxon>
        <taxon>Metazoa</taxon>
        <taxon>Ecdysozoa</taxon>
        <taxon>Arthropoda</taxon>
        <taxon>Crustacea</taxon>
        <taxon>Branchiopoda</taxon>
        <taxon>Diplostraca</taxon>
        <taxon>Cladocera</taxon>
        <taxon>Anomopoda</taxon>
        <taxon>Daphniidae</taxon>
        <taxon>Daphnia</taxon>
    </lineage>
</organism>
<protein>
    <submittedName>
        <fullName evidence="3">Uncharacterized protein</fullName>
    </submittedName>
</protein>
<evidence type="ECO:0000313" key="3">
    <source>
        <dbReference type="EMBL" id="CAH0110161.1"/>
    </source>
</evidence>
<reference evidence="3" key="1">
    <citation type="submission" date="2021-11" db="EMBL/GenBank/DDBJ databases">
        <authorList>
            <person name="Schell T."/>
        </authorList>
    </citation>
    <scope>NUCLEOTIDE SEQUENCE</scope>
    <source>
        <strain evidence="3">M5</strain>
    </source>
</reference>
<dbReference type="Proteomes" id="UP000789390">
    <property type="component" value="Unassembled WGS sequence"/>
</dbReference>
<feature type="signal peptide" evidence="2">
    <location>
        <begin position="1"/>
        <end position="22"/>
    </location>
</feature>
<proteinExistence type="predicted"/>
<evidence type="ECO:0000256" key="1">
    <source>
        <dbReference type="SAM" id="MobiDB-lite"/>
    </source>
</evidence>
<gene>
    <name evidence="3" type="ORF">DGAL_LOCUS13662</name>
</gene>
<dbReference type="OrthoDB" id="6342320at2759"/>
<sequence length="182" mass="19193">MNRQALIVALSLFILHAQFVLPSPTTSTRLVKRQSVQSDSTLFLDSVGDLVIGVITTGLRSVAALITSGNEATQKMAVAVGSAALPPLLNVTRAFTRVQQSSTRLFNNTQAAIPEPGTLRDVTRRIAEGIQPAIGLVGQSVNNTFRRTSGSGLLGAFGGSTNTATKVNPNDSEIPPEGFEDF</sequence>
<accession>A0A8J2RXP1</accession>
<keyword evidence="2" id="KW-0732">Signal</keyword>
<comment type="caution">
    <text evidence="3">The sequence shown here is derived from an EMBL/GenBank/DDBJ whole genome shotgun (WGS) entry which is preliminary data.</text>
</comment>
<dbReference type="AlphaFoldDB" id="A0A8J2RXP1"/>
<feature type="compositionally biased region" description="Polar residues" evidence="1">
    <location>
        <begin position="162"/>
        <end position="171"/>
    </location>
</feature>
<feature type="region of interest" description="Disordered" evidence="1">
    <location>
        <begin position="162"/>
        <end position="182"/>
    </location>
</feature>
<keyword evidence="4" id="KW-1185">Reference proteome</keyword>
<feature type="chain" id="PRO_5035233249" evidence="2">
    <location>
        <begin position="23"/>
        <end position="182"/>
    </location>
</feature>
<evidence type="ECO:0000313" key="4">
    <source>
        <dbReference type="Proteomes" id="UP000789390"/>
    </source>
</evidence>
<dbReference type="EMBL" id="CAKKLH010000300">
    <property type="protein sequence ID" value="CAH0110161.1"/>
    <property type="molecule type" value="Genomic_DNA"/>
</dbReference>
<evidence type="ECO:0000256" key="2">
    <source>
        <dbReference type="SAM" id="SignalP"/>
    </source>
</evidence>
<name>A0A8J2RXP1_9CRUS</name>